<accession>A0A2C9W0Q2</accession>
<evidence type="ECO:0000256" key="1">
    <source>
        <dbReference type="ARBA" id="ARBA00006974"/>
    </source>
</evidence>
<dbReference type="Proteomes" id="UP000091857">
    <property type="component" value="Chromosome 4"/>
</dbReference>
<dbReference type="STRING" id="3983.A0A2C9W0Q2"/>
<sequence length="101" mass="11528">MAIRFPAITHAKQILRRSNLIPNYQSASSFTDVPKGHLAVYVGEDQKKRFIVPVSLLNRPSFQELLRKAEEEFGFSHPMGAITIPCREDIFIDLTSRLNRS</sequence>
<dbReference type="GO" id="GO:0009733">
    <property type="term" value="P:response to auxin"/>
    <property type="evidence" value="ECO:0007669"/>
    <property type="project" value="InterPro"/>
</dbReference>
<dbReference type="PANTHER" id="PTHR31929">
    <property type="entry name" value="SAUR-LIKE AUXIN-RESPONSIVE PROTEIN FAMILY-RELATED"/>
    <property type="match status" value="1"/>
</dbReference>
<name>A0A2C9W0Q2_MANES</name>
<dbReference type="Gramene" id="Manes.04G081100.1.v8.1">
    <property type="protein sequence ID" value="Manes.04G081100.1.v8.1.CDS.1"/>
    <property type="gene ID" value="Manes.04G081100.v8.1"/>
</dbReference>
<dbReference type="Pfam" id="PF02519">
    <property type="entry name" value="Auxin_inducible"/>
    <property type="match status" value="1"/>
</dbReference>
<dbReference type="OrthoDB" id="814369at2759"/>
<dbReference type="OMA" id="TIHCKEY"/>
<comment type="caution">
    <text evidence="2">The sequence shown here is derived from an EMBL/GenBank/DDBJ whole genome shotgun (WGS) entry which is preliminary data.</text>
</comment>
<organism evidence="2 3">
    <name type="scientific">Manihot esculenta</name>
    <name type="common">Cassava</name>
    <name type="synonym">Jatropha manihot</name>
    <dbReference type="NCBI Taxonomy" id="3983"/>
    <lineage>
        <taxon>Eukaryota</taxon>
        <taxon>Viridiplantae</taxon>
        <taxon>Streptophyta</taxon>
        <taxon>Embryophyta</taxon>
        <taxon>Tracheophyta</taxon>
        <taxon>Spermatophyta</taxon>
        <taxon>Magnoliopsida</taxon>
        <taxon>eudicotyledons</taxon>
        <taxon>Gunneridae</taxon>
        <taxon>Pentapetalae</taxon>
        <taxon>rosids</taxon>
        <taxon>fabids</taxon>
        <taxon>Malpighiales</taxon>
        <taxon>Euphorbiaceae</taxon>
        <taxon>Crotonoideae</taxon>
        <taxon>Manihoteae</taxon>
        <taxon>Manihot</taxon>
    </lineage>
</organism>
<keyword evidence="3" id="KW-1185">Reference proteome</keyword>
<dbReference type="InterPro" id="IPR003676">
    <property type="entry name" value="SAUR_fam"/>
</dbReference>
<dbReference type="AlphaFoldDB" id="A0A2C9W0Q2"/>
<proteinExistence type="inferred from homology"/>
<comment type="similarity">
    <text evidence="1">Belongs to the ARG7 family.</text>
</comment>
<dbReference type="EMBL" id="CM004390">
    <property type="protein sequence ID" value="OAY52407.1"/>
    <property type="molecule type" value="Genomic_DNA"/>
</dbReference>
<evidence type="ECO:0000313" key="2">
    <source>
        <dbReference type="EMBL" id="OAY52407.1"/>
    </source>
</evidence>
<protein>
    <submittedName>
        <fullName evidence="2">Uncharacterized protein</fullName>
    </submittedName>
</protein>
<evidence type="ECO:0000313" key="3">
    <source>
        <dbReference type="Proteomes" id="UP000091857"/>
    </source>
</evidence>
<reference evidence="3" key="1">
    <citation type="journal article" date="2016" name="Nat. Biotechnol.">
        <title>Sequencing wild and cultivated cassava and related species reveals extensive interspecific hybridization and genetic diversity.</title>
        <authorList>
            <person name="Bredeson J.V."/>
            <person name="Lyons J.B."/>
            <person name="Prochnik S.E."/>
            <person name="Wu G.A."/>
            <person name="Ha C.M."/>
            <person name="Edsinger-Gonzales E."/>
            <person name="Grimwood J."/>
            <person name="Schmutz J."/>
            <person name="Rabbi I.Y."/>
            <person name="Egesi C."/>
            <person name="Nauluvula P."/>
            <person name="Lebot V."/>
            <person name="Ndunguru J."/>
            <person name="Mkamilo G."/>
            <person name="Bart R.S."/>
            <person name="Setter T.L."/>
            <person name="Gleadow R.M."/>
            <person name="Kulakow P."/>
            <person name="Ferguson M.E."/>
            <person name="Rounsley S."/>
            <person name="Rokhsar D.S."/>
        </authorList>
    </citation>
    <scope>NUCLEOTIDE SEQUENCE [LARGE SCALE GENOMIC DNA]</scope>
    <source>
        <strain evidence="3">cv. AM560-2</strain>
    </source>
</reference>
<gene>
    <name evidence="2" type="ORF">MANES_04G081100v8</name>
</gene>